<dbReference type="Proteomes" id="UP000315344">
    <property type="component" value="Unassembled WGS sequence"/>
</dbReference>
<dbReference type="GO" id="GO:0046872">
    <property type="term" value="F:metal ion binding"/>
    <property type="evidence" value="ECO:0007669"/>
    <property type="project" value="UniProtKB-KW"/>
</dbReference>
<dbReference type="PANTHER" id="PTHR12151">
    <property type="entry name" value="ELECTRON TRANSPORT PROTIN SCO1/SENC FAMILY MEMBER"/>
    <property type="match status" value="1"/>
</dbReference>
<feature type="binding site" evidence="3">
    <location>
        <position position="88"/>
    </location>
    <ligand>
        <name>Cu cation</name>
        <dbReference type="ChEBI" id="CHEBI:23378"/>
    </ligand>
</feature>
<evidence type="ECO:0000256" key="1">
    <source>
        <dbReference type="ARBA" id="ARBA00010996"/>
    </source>
</evidence>
<keyword evidence="4" id="KW-1015">Disulfide bond</keyword>
<evidence type="ECO:0000256" key="4">
    <source>
        <dbReference type="PIRSR" id="PIRSR603782-2"/>
    </source>
</evidence>
<evidence type="ECO:0000256" key="3">
    <source>
        <dbReference type="PIRSR" id="PIRSR603782-1"/>
    </source>
</evidence>
<reference evidence="5 6" key="1">
    <citation type="journal article" date="2017" name="Nat. Commun.">
        <title>In situ click chemistry generation of cyclooxygenase-2 inhibitors.</title>
        <authorList>
            <person name="Bhardwaj A."/>
            <person name="Kaur J."/>
            <person name="Wuest M."/>
            <person name="Wuest F."/>
        </authorList>
    </citation>
    <scope>NUCLEOTIDE SEQUENCE [LARGE SCALE GENOMIC DNA]</scope>
    <source>
        <strain evidence="5">S2_012_000_R3_94</strain>
    </source>
</reference>
<dbReference type="SUPFAM" id="SSF52833">
    <property type="entry name" value="Thioredoxin-like"/>
    <property type="match status" value="1"/>
</dbReference>
<keyword evidence="2 3" id="KW-0186">Copper</keyword>
<organism evidence="5 6">
    <name type="scientific">Paracoccus denitrificans</name>
    <dbReference type="NCBI Taxonomy" id="266"/>
    <lineage>
        <taxon>Bacteria</taxon>
        <taxon>Pseudomonadati</taxon>
        <taxon>Pseudomonadota</taxon>
        <taxon>Alphaproteobacteria</taxon>
        <taxon>Rhodobacterales</taxon>
        <taxon>Paracoccaceae</taxon>
        <taxon>Paracoccus</taxon>
    </lineage>
</organism>
<comment type="caution">
    <text evidence="5">The sequence shown here is derived from an EMBL/GenBank/DDBJ whole genome shotgun (WGS) entry which is preliminary data.</text>
</comment>
<accession>A0A533I520</accession>
<dbReference type="Gene3D" id="3.40.30.10">
    <property type="entry name" value="Glutaredoxin"/>
    <property type="match status" value="1"/>
</dbReference>
<proteinExistence type="inferred from homology"/>
<dbReference type="InterPro" id="IPR036249">
    <property type="entry name" value="Thioredoxin-like_sf"/>
</dbReference>
<dbReference type="FunFam" id="3.40.30.10:FF:000013">
    <property type="entry name" value="Blast:Protein SCO1 homolog, mitochondrial"/>
    <property type="match status" value="1"/>
</dbReference>
<feature type="binding site" evidence="3">
    <location>
        <position position="176"/>
    </location>
    <ligand>
        <name>Cu cation</name>
        <dbReference type="ChEBI" id="CHEBI:23378"/>
    </ligand>
</feature>
<dbReference type="AlphaFoldDB" id="A0A533I520"/>
<dbReference type="InterPro" id="IPR003782">
    <property type="entry name" value="SCO1/SenC"/>
</dbReference>
<evidence type="ECO:0000313" key="6">
    <source>
        <dbReference type="Proteomes" id="UP000315344"/>
    </source>
</evidence>
<keyword evidence="3" id="KW-0479">Metal-binding</keyword>
<gene>
    <name evidence="5" type="ORF">DI616_09680</name>
</gene>
<protein>
    <submittedName>
        <fullName evidence="5">SCO family protein</fullName>
    </submittedName>
</protein>
<comment type="similarity">
    <text evidence="1">Belongs to the SCO1/2 family.</text>
</comment>
<evidence type="ECO:0000313" key="5">
    <source>
        <dbReference type="EMBL" id="TKW66749.1"/>
    </source>
</evidence>
<sequence>MNDKQLLIIGTVVTLAVLIGGSVWMSRGDDQTAEAEPDPFADCRTSVVAGGSSALGGSFELTDENGTRVTEKDVFTKPTLVYFGYSYCSDICPFDNSRNAEALDLLDEEGIDAQAVFVTVDPRRDTPEVMAHYTDNLHENMIGLTGSTEETAAAAKAWRVGFKVQDDGSDDYPVSHTTMTYLVLPKHGTVEFFNRDVTPEDMAAQTACFAKAG</sequence>
<evidence type="ECO:0000256" key="2">
    <source>
        <dbReference type="ARBA" id="ARBA00023008"/>
    </source>
</evidence>
<name>A0A533I520_PARDE</name>
<dbReference type="Pfam" id="PF02630">
    <property type="entry name" value="SCO1-SenC"/>
    <property type="match status" value="1"/>
</dbReference>
<dbReference type="EMBL" id="VAFL01000006">
    <property type="protein sequence ID" value="TKW66749.1"/>
    <property type="molecule type" value="Genomic_DNA"/>
</dbReference>
<feature type="binding site" evidence="3">
    <location>
        <position position="92"/>
    </location>
    <ligand>
        <name>Cu cation</name>
        <dbReference type="ChEBI" id="CHEBI:23378"/>
    </ligand>
</feature>
<dbReference type="PANTHER" id="PTHR12151:SF25">
    <property type="entry name" value="LINALOOL DEHYDRATASE_ISOMERASE DOMAIN-CONTAINING PROTEIN"/>
    <property type="match status" value="1"/>
</dbReference>
<feature type="disulfide bond" description="Redox-active" evidence="4">
    <location>
        <begin position="88"/>
        <end position="92"/>
    </location>
</feature>
<dbReference type="CDD" id="cd02968">
    <property type="entry name" value="SCO"/>
    <property type="match status" value="1"/>
</dbReference>